<keyword evidence="3" id="KW-0969">Cilium</keyword>
<gene>
    <name evidence="3" type="ORF">FJ693_08850</name>
</gene>
<dbReference type="Pfam" id="PF02120">
    <property type="entry name" value="Flg_hook"/>
    <property type="match status" value="1"/>
</dbReference>
<evidence type="ECO:0000313" key="3">
    <source>
        <dbReference type="EMBL" id="TRW45628.1"/>
    </source>
</evidence>
<dbReference type="Proteomes" id="UP000318693">
    <property type="component" value="Unassembled WGS sequence"/>
</dbReference>
<comment type="caution">
    <text evidence="3">The sequence shown here is derived from an EMBL/GenBank/DDBJ whole genome shotgun (WGS) entry which is preliminary data.</text>
</comment>
<proteinExistence type="predicted"/>
<feature type="domain" description="Flagellar hook-length control protein-like C-terminal" evidence="2">
    <location>
        <begin position="80"/>
        <end position="146"/>
    </location>
</feature>
<dbReference type="Gene3D" id="3.30.750.140">
    <property type="match status" value="1"/>
</dbReference>
<keyword evidence="3" id="KW-0966">Cell projection</keyword>
<dbReference type="AlphaFoldDB" id="A0A552WS19"/>
<feature type="region of interest" description="Disordered" evidence="1">
    <location>
        <begin position="1"/>
        <end position="35"/>
    </location>
</feature>
<evidence type="ECO:0000256" key="1">
    <source>
        <dbReference type="SAM" id="MobiDB-lite"/>
    </source>
</evidence>
<feature type="compositionally biased region" description="Basic and acidic residues" evidence="1">
    <location>
        <begin position="175"/>
        <end position="185"/>
    </location>
</feature>
<feature type="compositionally biased region" description="Low complexity" evidence="1">
    <location>
        <begin position="10"/>
        <end position="35"/>
    </location>
</feature>
<feature type="region of interest" description="Disordered" evidence="1">
    <location>
        <begin position="146"/>
        <end position="211"/>
    </location>
</feature>
<dbReference type="InterPro" id="IPR021136">
    <property type="entry name" value="Flagellar_hook_control-like_C"/>
</dbReference>
<dbReference type="CDD" id="cd17470">
    <property type="entry name" value="T3SS_Flik_C"/>
    <property type="match status" value="1"/>
</dbReference>
<reference evidence="3 4" key="1">
    <citation type="submission" date="2019-07" db="EMBL/GenBank/DDBJ databases">
        <title>Georgenia wutianyii sp. nov. and Georgenia *** sp. nov. isolated from plateau pika (Ochotona curzoniae) in the Qinghai-Tibet plateau of China.</title>
        <authorList>
            <person name="Tian Z."/>
        </authorList>
    </citation>
    <scope>NUCLEOTIDE SEQUENCE [LARGE SCALE GENOMIC DNA]</scope>
    <source>
        <strain evidence="3 4">Z446</strain>
    </source>
</reference>
<sequence length="211" mass="21084">MQAATLATGPEAQPAPAAAEAQAVTAASSASATAPASPQVLVASTAPAPPTAQAAPVATPTPVPLTEQLAGPLARLRALPEGTHVLTVHIEPESLGPLRVTAHITGEGVRIELLGATDAAREALRVTLTDLRRELAATGLSADLQLGQERGDGRQAGQAAQAGAGNPDGSGRPAGTDRRTSERGRPSQAPPSSIPPGPTDPVRPGTLDLYA</sequence>
<dbReference type="RefSeq" id="WP_143418178.1">
    <property type="nucleotide sequence ID" value="NZ_VJXR01000020.1"/>
</dbReference>
<evidence type="ECO:0000259" key="2">
    <source>
        <dbReference type="Pfam" id="PF02120"/>
    </source>
</evidence>
<feature type="compositionally biased region" description="Low complexity" evidence="1">
    <location>
        <begin position="155"/>
        <end position="165"/>
    </location>
</feature>
<name>A0A552WS19_9MICO</name>
<protein>
    <submittedName>
        <fullName evidence="3">Flagellar hook-length control protein FliK</fullName>
    </submittedName>
</protein>
<organism evidence="3 4">
    <name type="scientific">Georgenia yuyongxinii</name>
    <dbReference type="NCBI Taxonomy" id="2589797"/>
    <lineage>
        <taxon>Bacteria</taxon>
        <taxon>Bacillati</taxon>
        <taxon>Actinomycetota</taxon>
        <taxon>Actinomycetes</taxon>
        <taxon>Micrococcales</taxon>
        <taxon>Bogoriellaceae</taxon>
        <taxon>Georgenia</taxon>
    </lineage>
</organism>
<feature type="compositionally biased region" description="Pro residues" evidence="1">
    <location>
        <begin position="188"/>
        <end position="201"/>
    </location>
</feature>
<keyword evidence="4" id="KW-1185">Reference proteome</keyword>
<dbReference type="InterPro" id="IPR038610">
    <property type="entry name" value="FliK-like_C_sf"/>
</dbReference>
<evidence type="ECO:0000313" key="4">
    <source>
        <dbReference type="Proteomes" id="UP000318693"/>
    </source>
</evidence>
<accession>A0A552WS19</accession>
<keyword evidence="3" id="KW-0282">Flagellum</keyword>
<dbReference type="EMBL" id="VJXR01000020">
    <property type="protein sequence ID" value="TRW45628.1"/>
    <property type="molecule type" value="Genomic_DNA"/>
</dbReference>